<evidence type="ECO:0000256" key="1">
    <source>
        <dbReference type="ARBA" id="ARBA00004741"/>
    </source>
</evidence>
<protein>
    <recommendedName>
        <fullName evidence="2">prephenate dehydratase</fullName>
        <ecNumber evidence="2">4.2.1.51</ecNumber>
    </recommendedName>
</protein>
<comment type="caution">
    <text evidence="11">The sequence shown here is derived from an EMBL/GenBank/DDBJ whole genome shotgun (WGS) entry which is preliminary data.</text>
</comment>
<dbReference type="PANTHER" id="PTHR21022:SF19">
    <property type="entry name" value="PREPHENATE DEHYDRATASE-RELATED"/>
    <property type="match status" value="1"/>
</dbReference>
<keyword evidence="12" id="KW-1185">Reference proteome</keyword>
<comment type="catalytic activity">
    <reaction evidence="7">
        <text>prephenate + H(+) = 3-phenylpyruvate + CO2 + H2O</text>
        <dbReference type="Rhea" id="RHEA:21648"/>
        <dbReference type="ChEBI" id="CHEBI:15377"/>
        <dbReference type="ChEBI" id="CHEBI:15378"/>
        <dbReference type="ChEBI" id="CHEBI:16526"/>
        <dbReference type="ChEBI" id="CHEBI:18005"/>
        <dbReference type="ChEBI" id="CHEBI:29934"/>
        <dbReference type="EC" id="4.2.1.51"/>
    </reaction>
</comment>
<gene>
    <name evidence="11" type="ORF">TSACC_23260</name>
</gene>
<evidence type="ECO:0000259" key="9">
    <source>
        <dbReference type="PROSITE" id="PS51171"/>
    </source>
</evidence>
<dbReference type="Pfam" id="PF00800">
    <property type="entry name" value="PDT"/>
    <property type="match status" value="1"/>
</dbReference>
<dbReference type="OrthoDB" id="9802281at2"/>
<dbReference type="GO" id="GO:0004664">
    <property type="term" value="F:prephenate dehydratase activity"/>
    <property type="evidence" value="ECO:0007669"/>
    <property type="project" value="UniProtKB-EC"/>
</dbReference>
<feature type="site" description="Essential for prephenate dehydratase activity" evidence="8">
    <location>
        <position position="187"/>
    </location>
</feature>
<dbReference type="PROSITE" id="PS51671">
    <property type="entry name" value="ACT"/>
    <property type="match status" value="1"/>
</dbReference>
<dbReference type="GO" id="GO:0005737">
    <property type="term" value="C:cytoplasm"/>
    <property type="evidence" value="ECO:0007669"/>
    <property type="project" value="TreeGrafter"/>
</dbReference>
<evidence type="ECO:0000256" key="6">
    <source>
        <dbReference type="ARBA" id="ARBA00023239"/>
    </source>
</evidence>
<dbReference type="InterPro" id="IPR008242">
    <property type="entry name" value="Chor_mutase/pphenate_deHydtase"/>
</dbReference>
<dbReference type="Proteomes" id="UP000076023">
    <property type="component" value="Unassembled WGS sequence"/>
</dbReference>
<dbReference type="CDD" id="cd04905">
    <property type="entry name" value="ACT_CM-PDT"/>
    <property type="match status" value="1"/>
</dbReference>
<feature type="domain" description="ACT" evidence="10">
    <location>
        <begin position="207"/>
        <end position="285"/>
    </location>
</feature>
<evidence type="ECO:0000256" key="8">
    <source>
        <dbReference type="PIRSR" id="PIRSR001500-2"/>
    </source>
</evidence>
<keyword evidence="4" id="KW-0057">Aromatic amino acid biosynthesis</keyword>
<evidence type="ECO:0000256" key="5">
    <source>
        <dbReference type="ARBA" id="ARBA00023222"/>
    </source>
</evidence>
<dbReference type="FunCoup" id="A0A146GEB3">
    <property type="interactions" value="474"/>
</dbReference>
<evidence type="ECO:0000256" key="2">
    <source>
        <dbReference type="ARBA" id="ARBA00013147"/>
    </source>
</evidence>
<dbReference type="RefSeq" id="WP_075080424.1">
    <property type="nucleotide sequence ID" value="NZ_BDCO01000002.1"/>
</dbReference>
<comment type="pathway">
    <text evidence="1">Amino-acid biosynthesis; L-phenylalanine biosynthesis; phenylpyruvate from prephenate: step 1/1.</text>
</comment>
<feature type="domain" description="Prephenate dehydratase" evidence="9">
    <location>
        <begin position="20"/>
        <end position="194"/>
    </location>
</feature>
<dbReference type="PANTHER" id="PTHR21022">
    <property type="entry name" value="PREPHENATE DEHYDRATASE P PROTEIN"/>
    <property type="match status" value="1"/>
</dbReference>
<name>A0A146GEB3_TERSA</name>
<evidence type="ECO:0000313" key="12">
    <source>
        <dbReference type="Proteomes" id="UP000076023"/>
    </source>
</evidence>
<dbReference type="GO" id="GO:0009094">
    <property type="term" value="P:L-phenylalanine biosynthetic process"/>
    <property type="evidence" value="ECO:0007669"/>
    <property type="project" value="UniProtKB-UniPathway"/>
</dbReference>
<dbReference type="STRING" id="690879.TSACC_23260"/>
<reference evidence="12" key="1">
    <citation type="journal article" date="2017" name="Genome Announc.">
        <title>Draft Genome Sequence of Terrimicrobium sacchariphilum NM-5T, a Facultative Anaerobic Soil Bacterium of the Class Spartobacteria.</title>
        <authorList>
            <person name="Qiu Y.L."/>
            <person name="Tourlousse D.M."/>
            <person name="Matsuura N."/>
            <person name="Ohashi A."/>
            <person name="Sekiguchi Y."/>
        </authorList>
    </citation>
    <scope>NUCLEOTIDE SEQUENCE [LARGE SCALE GENOMIC DNA]</scope>
    <source>
        <strain evidence="12">NM-5</strain>
    </source>
</reference>
<dbReference type="Pfam" id="PF01842">
    <property type="entry name" value="ACT"/>
    <property type="match status" value="1"/>
</dbReference>
<dbReference type="PIRSF" id="PIRSF001500">
    <property type="entry name" value="Chor_mut_pdt_Ppr"/>
    <property type="match status" value="1"/>
</dbReference>
<evidence type="ECO:0000256" key="7">
    <source>
        <dbReference type="ARBA" id="ARBA00047848"/>
    </source>
</evidence>
<dbReference type="InterPro" id="IPR001086">
    <property type="entry name" value="Preph_deHydtase"/>
</dbReference>
<proteinExistence type="predicted"/>
<dbReference type="EMBL" id="BDCO01000002">
    <property type="protein sequence ID" value="GAT34826.1"/>
    <property type="molecule type" value="Genomic_DNA"/>
</dbReference>
<keyword evidence="5" id="KW-0584">Phenylalanine biosynthesis</keyword>
<dbReference type="InterPro" id="IPR002912">
    <property type="entry name" value="ACT_dom"/>
</dbReference>
<evidence type="ECO:0000313" key="11">
    <source>
        <dbReference type="EMBL" id="GAT34826.1"/>
    </source>
</evidence>
<accession>A0A146GEB3</accession>
<organism evidence="11 12">
    <name type="scientific">Terrimicrobium sacchariphilum</name>
    <dbReference type="NCBI Taxonomy" id="690879"/>
    <lineage>
        <taxon>Bacteria</taxon>
        <taxon>Pseudomonadati</taxon>
        <taxon>Verrucomicrobiota</taxon>
        <taxon>Terrimicrobiia</taxon>
        <taxon>Terrimicrobiales</taxon>
        <taxon>Terrimicrobiaceae</taxon>
        <taxon>Terrimicrobium</taxon>
    </lineage>
</organism>
<dbReference type="UniPathway" id="UPA00121">
    <property type="reaction ID" value="UER00345"/>
</dbReference>
<dbReference type="SUPFAM" id="SSF55021">
    <property type="entry name" value="ACT-like"/>
    <property type="match status" value="1"/>
</dbReference>
<sequence length="291" mass="31446">MQTRHLSGSLISRKKRGMPEIYYLGPEGTFSHILARKRFGRRANLVACPAIEAIYDRVRENPSGLGLVPVENSSGGTVYDSVDAMIRNAGKIFLREELSLDVRIALLGHAGQEVTTIYSHFIQLKHHAEWLKQRYPKARQRAVASTAIAAQKAKASPHAAALASPGAAEVYGLDVLEKSHAGSVNVTHFAIIGASPAPEIDEVRKTALIAALPNSCGSLHQFLGPFARLGVSLTRIVSRPVPGKPQTYVFFVEIEGGEHDPAAAKALARARKLSESLVSLGTFPVRGRFKS</sequence>
<dbReference type="InParanoid" id="A0A146GEB3"/>
<dbReference type="Gene3D" id="3.40.190.10">
    <property type="entry name" value="Periplasmic binding protein-like II"/>
    <property type="match status" value="2"/>
</dbReference>
<dbReference type="PROSITE" id="PS51171">
    <property type="entry name" value="PREPHENATE_DEHYDR_3"/>
    <property type="match status" value="1"/>
</dbReference>
<dbReference type="Gene3D" id="3.30.70.260">
    <property type="match status" value="1"/>
</dbReference>
<dbReference type="EC" id="4.2.1.51" evidence="2"/>
<keyword evidence="3" id="KW-0028">Amino-acid biosynthesis</keyword>
<evidence type="ECO:0000256" key="3">
    <source>
        <dbReference type="ARBA" id="ARBA00022605"/>
    </source>
</evidence>
<dbReference type="SUPFAM" id="SSF53850">
    <property type="entry name" value="Periplasmic binding protein-like II"/>
    <property type="match status" value="1"/>
</dbReference>
<evidence type="ECO:0000256" key="4">
    <source>
        <dbReference type="ARBA" id="ARBA00023141"/>
    </source>
</evidence>
<keyword evidence="6" id="KW-0456">Lyase</keyword>
<dbReference type="InterPro" id="IPR045865">
    <property type="entry name" value="ACT-like_dom_sf"/>
</dbReference>
<evidence type="ECO:0000259" key="10">
    <source>
        <dbReference type="PROSITE" id="PS51671"/>
    </source>
</evidence>
<dbReference type="AlphaFoldDB" id="A0A146GEB3"/>